<dbReference type="RefSeq" id="WP_072878152.1">
    <property type="nucleotide sequence ID" value="NZ_FQVT01000003.1"/>
</dbReference>
<sequence length="181" mass="20525">MQHKSLFYFLKRFPQVSYLKLKVIIKWYLFKIAKNWVILNRISRGVRPAIWKMTGCTIGKNVSIGYDVYYDVSNASYIKVEDGVWIASRCLILCHKRDLTQYYLGEDYNGLSYQKSEVVLKKGCVIGMNSVIMPGVTIGEGAIVGVNSLVVKDVPAWTIAVGNPAKVVKKIEKRSLNRKSI</sequence>
<dbReference type="Gene3D" id="2.160.10.10">
    <property type="entry name" value="Hexapeptide repeat proteins"/>
    <property type="match status" value="1"/>
</dbReference>
<proteinExistence type="inferred from homology"/>
<evidence type="ECO:0000256" key="4">
    <source>
        <dbReference type="ARBA" id="ARBA00023315"/>
    </source>
</evidence>
<organism evidence="5 6">
    <name type="scientific">Salegentibacter echinorum</name>
    <dbReference type="NCBI Taxonomy" id="1073325"/>
    <lineage>
        <taxon>Bacteria</taxon>
        <taxon>Pseudomonadati</taxon>
        <taxon>Bacteroidota</taxon>
        <taxon>Flavobacteriia</taxon>
        <taxon>Flavobacteriales</taxon>
        <taxon>Flavobacteriaceae</taxon>
        <taxon>Salegentibacter</taxon>
    </lineage>
</organism>
<reference evidence="6" key="1">
    <citation type="submission" date="2016-11" db="EMBL/GenBank/DDBJ databases">
        <authorList>
            <person name="Varghese N."/>
            <person name="Submissions S."/>
        </authorList>
    </citation>
    <scope>NUCLEOTIDE SEQUENCE [LARGE SCALE GENOMIC DNA]</scope>
    <source>
        <strain evidence="6">DSM 24579</strain>
    </source>
</reference>
<dbReference type="GO" id="GO:0005829">
    <property type="term" value="C:cytosol"/>
    <property type="evidence" value="ECO:0007669"/>
    <property type="project" value="TreeGrafter"/>
</dbReference>
<dbReference type="PANTHER" id="PTHR23416:SF23">
    <property type="entry name" value="ACETYLTRANSFERASE C18B11.09C-RELATED"/>
    <property type="match status" value="1"/>
</dbReference>
<dbReference type="PROSITE" id="PS00101">
    <property type="entry name" value="HEXAPEP_TRANSFERASES"/>
    <property type="match status" value="1"/>
</dbReference>
<gene>
    <name evidence="5" type="ORF">SAMN05444483_103212</name>
</gene>
<evidence type="ECO:0000256" key="3">
    <source>
        <dbReference type="ARBA" id="ARBA00022737"/>
    </source>
</evidence>
<keyword evidence="4" id="KW-0012">Acyltransferase</keyword>
<protein>
    <submittedName>
        <fullName evidence="5">Transferase hexapeptide (Six repeat-containing protein)</fullName>
    </submittedName>
</protein>
<dbReference type="STRING" id="1073325.SAMN05444483_103212"/>
<keyword evidence="2 5" id="KW-0808">Transferase</keyword>
<dbReference type="SUPFAM" id="SSF51161">
    <property type="entry name" value="Trimeric LpxA-like enzymes"/>
    <property type="match status" value="1"/>
</dbReference>
<dbReference type="InterPro" id="IPR011004">
    <property type="entry name" value="Trimer_LpxA-like_sf"/>
</dbReference>
<dbReference type="CDD" id="cd04647">
    <property type="entry name" value="LbH_MAT_like"/>
    <property type="match status" value="1"/>
</dbReference>
<keyword evidence="3" id="KW-0677">Repeat</keyword>
<dbReference type="GO" id="GO:0008374">
    <property type="term" value="F:O-acyltransferase activity"/>
    <property type="evidence" value="ECO:0007669"/>
    <property type="project" value="TreeGrafter"/>
</dbReference>
<dbReference type="EMBL" id="FQVT01000003">
    <property type="protein sequence ID" value="SHF91428.1"/>
    <property type="molecule type" value="Genomic_DNA"/>
</dbReference>
<dbReference type="Proteomes" id="UP000183945">
    <property type="component" value="Unassembled WGS sequence"/>
</dbReference>
<dbReference type="OrthoDB" id="9812571at2"/>
<evidence type="ECO:0000256" key="2">
    <source>
        <dbReference type="ARBA" id="ARBA00022679"/>
    </source>
</evidence>
<dbReference type="InterPro" id="IPR001451">
    <property type="entry name" value="Hexapep"/>
</dbReference>
<evidence type="ECO:0000256" key="1">
    <source>
        <dbReference type="ARBA" id="ARBA00007274"/>
    </source>
</evidence>
<comment type="similarity">
    <text evidence="1">Belongs to the transferase hexapeptide repeat family.</text>
</comment>
<dbReference type="Pfam" id="PF00132">
    <property type="entry name" value="Hexapep"/>
    <property type="match status" value="1"/>
</dbReference>
<evidence type="ECO:0000313" key="5">
    <source>
        <dbReference type="EMBL" id="SHF91428.1"/>
    </source>
</evidence>
<dbReference type="InterPro" id="IPR018357">
    <property type="entry name" value="Hexapep_transf_CS"/>
</dbReference>
<dbReference type="PANTHER" id="PTHR23416">
    <property type="entry name" value="SIALIC ACID SYNTHASE-RELATED"/>
    <property type="match status" value="1"/>
</dbReference>
<dbReference type="InterPro" id="IPR051159">
    <property type="entry name" value="Hexapeptide_acetyltransf"/>
</dbReference>
<keyword evidence="6" id="KW-1185">Reference proteome</keyword>
<name>A0A1M5FIX7_SALEC</name>
<dbReference type="AlphaFoldDB" id="A0A1M5FIX7"/>
<evidence type="ECO:0000313" key="6">
    <source>
        <dbReference type="Proteomes" id="UP000183945"/>
    </source>
</evidence>
<accession>A0A1M5FIX7</accession>